<dbReference type="EMBL" id="UHDZ01000001">
    <property type="protein sequence ID" value="SUM67902.1"/>
    <property type="molecule type" value="Genomic_DNA"/>
</dbReference>
<dbReference type="InterPro" id="IPR038128">
    <property type="entry name" value="Gamma_PGA_hydro_sf"/>
</dbReference>
<evidence type="ECO:0000313" key="1">
    <source>
        <dbReference type="EMBL" id="SUM67902.1"/>
    </source>
</evidence>
<sequence>MKDKQSLSSSRKKKSLLIIASLITFIGIGSGYEYVHSNEEPTNEISSHRHLFSHLIPGFNLNTDKEGSSYVNLESSDTVQEDIHHKDYFKSMTQLLMHITQGVDWKKEIKKVGSHVLIIAPHGGNLEAGTTELTKYISNHHHYDYYSFTVLRKHHVEGLHVTSGHYITIRNFLIW</sequence>
<dbReference type="AlphaFoldDB" id="A0A380GXF2"/>
<proteinExistence type="predicted"/>
<gene>
    <name evidence="1" type="ORF">NCTC11807_00343</name>
</gene>
<accession>A0A380GXF2</accession>
<dbReference type="InterPro" id="IPR008585">
    <property type="entry name" value="Gamma_PGA_hydro"/>
</dbReference>
<dbReference type="Pfam" id="PF05908">
    <property type="entry name" value="Gamma_PGA_hydro"/>
    <property type="match status" value="1"/>
</dbReference>
<organism evidence="1 2">
    <name type="scientific">Staphylococcus saccharolyticus</name>
    <dbReference type="NCBI Taxonomy" id="33028"/>
    <lineage>
        <taxon>Bacteria</taxon>
        <taxon>Bacillati</taxon>
        <taxon>Bacillota</taxon>
        <taxon>Bacilli</taxon>
        <taxon>Bacillales</taxon>
        <taxon>Staphylococcaceae</taxon>
        <taxon>Staphylococcus</taxon>
    </lineage>
</organism>
<reference evidence="1 2" key="1">
    <citation type="submission" date="2018-06" db="EMBL/GenBank/DDBJ databases">
        <authorList>
            <consortium name="Pathogen Informatics"/>
            <person name="Doyle S."/>
        </authorList>
    </citation>
    <scope>NUCLEOTIDE SEQUENCE [LARGE SCALE GENOMIC DNA]</scope>
    <source>
        <strain evidence="1 2">NCTC11807</strain>
    </source>
</reference>
<evidence type="ECO:0000313" key="2">
    <source>
        <dbReference type="Proteomes" id="UP000255425"/>
    </source>
</evidence>
<dbReference type="RefSeq" id="WP_232619703.1">
    <property type="nucleotide sequence ID" value="NZ_CP066042.1"/>
</dbReference>
<dbReference type="GeneID" id="93796157"/>
<keyword evidence="2" id="KW-1185">Reference proteome</keyword>
<dbReference type="Gene3D" id="3.40.630.100">
    <property type="entry name" value="Poly-gamma-glutamate hydrolase, zinc-binding motif"/>
    <property type="match status" value="1"/>
</dbReference>
<protein>
    <submittedName>
        <fullName evidence="1">Phage-related replication protein</fullName>
    </submittedName>
</protein>
<name>A0A380GXF2_9STAP</name>
<dbReference type="Proteomes" id="UP000255425">
    <property type="component" value="Unassembled WGS sequence"/>
</dbReference>